<dbReference type="STRING" id="1349421.OI18_13755"/>
<feature type="domain" description="SGNH hydrolase-type esterase" evidence="1">
    <location>
        <begin position="50"/>
        <end position="211"/>
    </location>
</feature>
<evidence type="ECO:0000313" key="3">
    <source>
        <dbReference type="Proteomes" id="UP000031408"/>
    </source>
</evidence>
<reference evidence="2 3" key="1">
    <citation type="submission" date="2014-11" db="EMBL/GenBank/DDBJ databases">
        <title>Genome sequence of Flavihumibacter solisilvae 3-3.</title>
        <authorList>
            <person name="Zhou G."/>
            <person name="Li M."/>
            <person name="Wang G."/>
        </authorList>
    </citation>
    <scope>NUCLEOTIDE SEQUENCE [LARGE SCALE GENOMIC DNA]</scope>
    <source>
        <strain evidence="2 3">3-3</strain>
    </source>
</reference>
<dbReference type="InterPro" id="IPR036514">
    <property type="entry name" value="SGNH_hydro_sf"/>
</dbReference>
<dbReference type="AlphaFoldDB" id="A0A0C1IUP3"/>
<dbReference type="SUPFAM" id="SSF52266">
    <property type="entry name" value="SGNH hydrolase"/>
    <property type="match status" value="1"/>
</dbReference>
<dbReference type="InterPro" id="IPR051532">
    <property type="entry name" value="Ester_Hydrolysis_Enzymes"/>
</dbReference>
<proteinExistence type="predicted"/>
<sequence length="224" mass="25563">MAASSLLFVPAANAQQVDKKVYDSSYHNYLYDSRTAYFRQLPVVKKPIVFFGDSITHWGDWAEFTGFSKVLNRGISGDNSFGLLARLDEVARHQPAKLFVLIGTNDLNLNSNAAIQQVVMNYRRLVQEVSRLSPATKIYIQSVFPINDQLINTKYYKGTNTQVREMNKQLESLARELSIRYVDVYSSLLDQSNQLAARFTYDGLHLSGEGYLAWVNHLKKERLL</sequence>
<dbReference type="Proteomes" id="UP000031408">
    <property type="component" value="Unassembled WGS sequence"/>
</dbReference>
<dbReference type="Gene3D" id="3.40.50.1110">
    <property type="entry name" value="SGNH hydrolase"/>
    <property type="match status" value="1"/>
</dbReference>
<dbReference type="EMBL" id="JSVC01000015">
    <property type="protein sequence ID" value="KIC94214.1"/>
    <property type="molecule type" value="Genomic_DNA"/>
</dbReference>
<dbReference type="PANTHER" id="PTHR30383">
    <property type="entry name" value="THIOESTERASE 1/PROTEASE 1/LYSOPHOSPHOLIPASE L1"/>
    <property type="match status" value="1"/>
</dbReference>
<protein>
    <recommendedName>
        <fullName evidence="1">SGNH hydrolase-type esterase domain-containing protein</fullName>
    </recommendedName>
</protein>
<gene>
    <name evidence="2" type="ORF">OI18_13755</name>
</gene>
<evidence type="ECO:0000313" key="2">
    <source>
        <dbReference type="EMBL" id="KIC94214.1"/>
    </source>
</evidence>
<name>A0A0C1IUP3_9BACT</name>
<keyword evidence="3" id="KW-1185">Reference proteome</keyword>
<comment type="caution">
    <text evidence="2">The sequence shown here is derived from an EMBL/GenBank/DDBJ whole genome shotgun (WGS) entry which is preliminary data.</text>
</comment>
<evidence type="ECO:0000259" key="1">
    <source>
        <dbReference type="Pfam" id="PF13472"/>
    </source>
</evidence>
<dbReference type="GO" id="GO:0004622">
    <property type="term" value="F:phosphatidylcholine lysophospholipase activity"/>
    <property type="evidence" value="ECO:0007669"/>
    <property type="project" value="TreeGrafter"/>
</dbReference>
<dbReference type="InterPro" id="IPR013830">
    <property type="entry name" value="SGNH_hydro"/>
</dbReference>
<accession>A0A0C1IUP3</accession>
<dbReference type="Pfam" id="PF13472">
    <property type="entry name" value="Lipase_GDSL_2"/>
    <property type="match status" value="1"/>
</dbReference>
<organism evidence="2 3">
    <name type="scientific">Flavihumibacter solisilvae</name>
    <dbReference type="NCBI Taxonomy" id="1349421"/>
    <lineage>
        <taxon>Bacteria</taxon>
        <taxon>Pseudomonadati</taxon>
        <taxon>Bacteroidota</taxon>
        <taxon>Chitinophagia</taxon>
        <taxon>Chitinophagales</taxon>
        <taxon>Chitinophagaceae</taxon>
        <taxon>Flavihumibacter</taxon>
    </lineage>
</organism>
<dbReference type="PANTHER" id="PTHR30383:SF5">
    <property type="entry name" value="SGNH HYDROLASE-TYPE ESTERASE DOMAIN-CONTAINING PROTEIN"/>
    <property type="match status" value="1"/>
</dbReference>